<dbReference type="PROSITE" id="PS51059">
    <property type="entry name" value="PARP_CATALYTIC"/>
    <property type="match status" value="1"/>
</dbReference>
<dbReference type="InterPro" id="IPR057051">
    <property type="entry name" value="PARP14_RPM_1"/>
</dbReference>
<comment type="subcellular location">
    <subcellularLocation>
        <location evidence="1">Nucleus</location>
    </subcellularLocation>
</comment>
<dbReference type="InterPro" id="IPR034464">
    <property type="entry name" value="PAR10_RRM1_2"/>
</dbReference>
<dbReference type="SUPFAM" id="SSF117839">
    <property type="entry name" value="WWE domain"/>
    <property type="match status" value="1"/>
</dbReference>
<keyword evidence="13" id="KW-1185">Reference proteome</keyword>
<dbReference type="Gene3D" id="3.90.228.10">
    <property type="match status" value="1"/>
</dbReference>
<dbReference type="GO" id="GO:0070212">
    <property type="term" value="P:protein poly-ADP-ribosylation"/>
    <property type="evidence" value="ECO:0007669"/>
    <property type="project" value="TreeGrafter"/>
</dbReference>
<dbReference type="GO" id="GO:1990404">
    <property type="term" value="F:NAD+-protein mono-ADP-ribosyltransferase activity"/>
    <property type="evidence" value="ECO:0007669"/>
    <property type="project" value="TreeGrafter"/>
</dbReference>
<evidence type="ECO:0000313" key="13">
    <source>
        <dbReference type="Proteomes" id="UP001318040"/>
    </source>
</evidence>
<feature type="compositionally biased region" description="Basic and acidic residues" evidence="9">
    <location>
        <begin position="1082"/>
        <end position="1091"/>
    </location>
</feature>
<keyword evidence="8" id="KW-0175">Coiled coil</keyword>
<dbReference type="CDD" id="cd12547">
    <property type="entry name" value="RRM1_2_PAR10"/>
    <property type="match status" value="1"/>
</dbReference>
<dbReference type="KEGG" id="pmrn:116957472"/>
<dbReference type="GO" id="GO:0005634">
    <property type="term" value="C:nucleus"/>
    <property type="evidence" value="ECO:0007669"/>
    <property type="project" value="UniProtKB-SubCell"/>
</dbReference>
<dbReference type="PROSITE" id="PS51154">
    <property type="entry name" value="MACRO"/>
    <property type="match status" value="3"/>
</dbReference>
<dbReference type="Pfam" id="PF00644">
    <property type="entry name" value="PARP"/>
    <property type="match status" value="1"/>
</dbReference>
<dbReference type="SMART" id="SM00506">
    <property type="entry name" value="A1pp"/>
    <property type="match status" value="3"/>
</dbReference>
<feature type="compositionally biased region" description="Low complexity" evidence="9">
    <location>
        <begin position="1307"/>
        <end position="1316"/>
    </location>
</feature>
<dbReference type="Pfam" id="PF01661">
    <property type="entry name" value="Macro"/>
    <property type="match status" value="3"/>
</dbReference>
<dbReference type="Pfam" id="PF02825">
    <property type="entry name" value="WWE"/>
    <property type="match status" value="1"/>
</dbReference>
<proteinExistence type="inferred from homology"/>
<feature type="domain" description="Macro" evidence="12">
    <location>
        <begin position="1344"/>
        <end position="1516"/>
    </location>
</feature>
<evidence type="ECO:0000313" key="14">
    <source>
        <dbReference type="RefSeq" id="XP_032835533.1"/>
    </source>
</evidence>
<feature type="domain" description="PARP catalytic" evidence="11">
    <location>
        <begin position="1737"/>
        <end position="1952"/>
    </location>
</feature>
<evidence type="ECO:0000259" key="11">
    <source>
        <dbReference type="PROSITE" id="PS51059"/>
    </source>
</evidence>
<dbReference type="InterPro" id="IPR043472">
    <property type="entry name" value="Macro_dom-like"/>
</dbReference>
<dbReference type="RefSeq" id="XP_032835533.1">
    <property type="nucleotide sequence ID" value="XM_032979642.1"/>
</dbReference>
<evidence type="ECO:0000259" key="10">
    <source>
        <dbReference type="PROSITE" id="PS50918"/>
    </source>
</evidence>
<evidence type="ECO:0000256" key="6">
    <source>
        <dbReference type="ARBA" id="ARBA00024347"/>
    </source>
</evidence>
<evidence type="ECO:0000256" key="3">
    <source>
        <dbReference type="ARBA" id="ARBA00022679"/>
    </source>
</evidence>
<dbReference type="GO" id="GO:0005737">
    <property type="term" value="C:cytoplasm"/>
    <property type="evidence" value="ECO:0007669"/>
    <property type="project" value="TreeGrafter"/>
</dbReference>
<evidence type="ECO:0000256" key="2">
    <source>
        <dbReference type="ARBA" id="ARBA00022676"/>
    </source>
</evidence>
<protein>
    <recommendedName>
        <fullName evidence="7">Poly [ADP-ribose] polymerase</fullName>
        <shortName evidence="7">PARP</shortName>
        <ecNumber evidence="7">2.4.2.-</ecNumber>
    </recommendedName>
</protein>
<organism evidence="13 14">
    <name type="scientific">Petromyzon marinus</name>
    <name type="common">Sea lamprey</name>
    <dbReference type="NCBI Taxonomy" id="7757"/>
    <lineage>
        <taxon>Eukaryota</taxon>
        <taxon>Metazoa</taxon>
        <taxon>Chordata</taxon>
        <taxon>Craniata</taxon>
        <taxon>Vertebrata</taxon>
        <taxon>Cyclostomata</taxon>
        <taxon>Hyperoartia</taxon>
        <taxon>Petromyzontiformes</taxon>
        <taxon>Petromyzontidae</taxon>
        <taxon>Petromyzon</taxon>
    </lineage>
</organism>
<dbReference type="InterPro" id="IPR012317">
    <property type="entry name" value="Poly(ADP-ribose)pol_cat_dom"/>
</dbReference>
<dbReference type="Pfam" id="PF23085">
    <property type="entry name" value="RRM_PARP14_3"/>
    <property type="match status" value="2"/>
</dbReference>
<feature type="domain" description="Macro" evidence="12">
    <location>
        <begin position="1114"/>
        <end position="1301"/>
    </location>
</feature>
<dbReference type="SUPFAM" id="SSF56399">
    <property type="entry name" value="ADP-ribosylation"/>
    <property type="match status" value="1"/>
</dbReference>
<keyword evidence="2 7" id="KW-0328">Glycosyltransferase</keyword>
<feature type="coiled-coil region" evidence="8">
    <location>
        <begin position="1642"/>
        <end position="1669"/>
    </location>
</feature>
<sequence length="1952" mass="218330">MEGCSGSNEVDVRGLPALDKAVEAKLLKYFQSKRLSGGGECEELTRLPGGGVRLRFKEREAMERVLARSKHSLELNEQQYLLEVRRAGDECLVKPKPIGSAAVKVEPTSAKTMTPDVCPKLPPSGIKVDKVAHLDKDFVSMYFESEKRSGGGDIASMEEEAECWIITFEDPTVGERVLKRKHSLKGHELMCVSFVGGPMAAVQRSPEYLDPWRVLLSGFTAPMNVDILRMFVENCSGTQNFQLHETDDEHCRIVTFFDDINMEYFINCCKVRGFANVVIRAEQLPITKVVRIENLKEEGSEDHLMLYLENRCGPNVQVEAAERGSTADTALIHLSSVQDVEKVLNGKWTFKGKALTAHRYYEKHRLALISLDAEEIELPNPQTISVEPRFMEFILKRPDEFDELLAQNKATFLWDNQRSPQVLQVAPALSLRTSSYVVRKKWPQDICEHIQLFLGRYSHHSERVNAHIFDDLASKILRCQTDTVEITSDERDSRVDVIGPKSEVEAVVKQLSTLKESLMAELDKIQNLAQFQLTMKQGCLDLMRQSTYDTKLQQQFPEVDMRQDLQKNTVALKGPKEVCTAMYTRLVQLCMQFSFTQLNVSQELKSFILGLNHDDFVQNTFIREGIKATIDDREGDVMVIGASVEDMTRAVGAIGKALVDTKVQFTQDFDIKQHGSDWEEFLGSLRSSDVHDGLTGADKVSFEVHCDKQVDREVVIVGLSDVTDGVVQKVKKFIADHSTETVFIPINSKGVLKYIDKFSDLHSQLPAVSKLIKEEKSDQKIGYTVTLMAKDKDEVVKHFNSLSKSIVSKKKCIQKPGGANFLHDRGTIFLEFLELRNKSIIMIEPREEQQETWQNAFRAETPHGVSAINGITVSVEKGEMQLRHADAMVNTVDKNLKIVGHLSKTLVDVGGQIIQSERDKKVASNRGPFKSGDVVLTGAGTLPCKFLINVVGIKWDVHQPPTPMLNGLKHSVTQSLKLAAEMKCQSIIIPALGTERRFGFPLALCCEAITAAVGGFCERHLEEPTSVRRVELMSIDNATVMEFKKCLRSIHDGGDRRPVARGELPLNAAESEESLAKHRHGREASASRVPHDAQQSPPGPDYKQQQRTNTMTHLQSNVYKTKSGLSMNVVKGNIENEMADVIVNTVSNNLDLSQGAVSAALLKKAGQLLQDLTWKVSKRKTLADGDAMAVRWSQPTLSCKEVYHTACCRWNSKNATKVLEQIISTCLNMASKSNYGTIAFPVIGTGFLQFPKEVTAEVFFSEVKRFGKRNPRSSLTAVRIVVHGQDEEVFRAFMAQMQKEKEKSASKTESSASGEALHVPSPQDAAQSRDSQQDDFYTNLIDPGLGSLQMNFGKGKVLIKHGNIVKEDTEAIMNVTNSSCSIKTGVCGEILKAAGERVREEFLRKCQGAYNGVVVTDSGDLHLKKIIHLIFAKDLFTKQVYNALVVCEDVQLKSIALPAVGTGAGGLNPHESATIILDAIAEFYVQKKPKSLMEVRVVVFMEEMLQDFHRELLNRQSKPAPLQKGIMSTVTRNFQYMTSLMSGGGSEAQREIQPVSFEIEPVHVQVYSATLENVENVFMEIEKKMTTEESKLELRDAIIGEIYAKAGDEINALQKKHQVVIRAVAGDCLKIHGNITDVSQVALELQAMINKARERRQHAEEEDKLAEAVTWMFLGEDEEFTPFSKADNVALEKALRRDERRVSIRGQEVLVDFSRMNVTFERGKTFRVKRVTPADDIPLHWADENELVNQRVLIEVLKCSSKAYQQIEKEFRKSLGKVSQQPGFKVVQILSVQNRELWNLYTTKKRDMENADKASPLKMPVEKILFHGTALDTCEKINANGFNRSYCGKNAVAYGNGVYFAVSAMYSARDTYSPPDSDGIKYVYRARVLTGNYTAGSVGMLEPPPKDPIVNSVLLYDSVVDNTSRPSMFVIFNDNQAYPEHIIKFKVLSSSS</sequence>
<dbReference type="Pfam" id="PF23222">
    <property type="entry name" value="RRM_PARP14_1"/>
    <property type="match status" value="1"/>
</dbReference>
<evidence type="ECO:0000256" key="5">
    <source>
        <dbReference type="ARBA" id="ARBA00023242"/>
    </source>
</evidence>
<gene>
    <name evidence="14" type="primary">LOC116957472</name>
</gene>
<dbReference type="InterPro" id="IPR037197">
    <property type="entry name" value="WWE_dom_sf"/>
</dbReference>
<dbReference type="PANTHER" id="PTHR14453">
    <property type="entry name" value="PARP/ZINC FINGER CCCH TYPE DOMAIN CONTAINING PROTEIN"/>
    <property type="match status" value="1"/>
</dbReference>
<dbReference type="InterPro" id="IPR002589">
    <property type="entry name" value="Macro_dom"/>
</dbReference>
<dbReference type="InterPro" id="IPR052056">
    <property type="entry name" value="Mono-ARTD/PARP"/>
</dbReference>
<feature type="region of interest" description="Disordered" evidence="9">
    <location>
        <begin position="1070"/>
        <end position="1106"/>
    </location>
</feature>
<keyword evidence="4 7" id="KW-0520">NAD</keyword>
<dbReference type="GO" id="GO:0003714">
    <property type="term" value="F:transcription corepressor activity"/>
    <property type="evidence" value="ECO:0007669"/>
    <property type="project" value="TreeGrafter"/>
</dbReference>
<dbReference type="InterPro" id="IPR012677">
    <property type="entry name" value="Nucleotide-bd_a/b_plait_sf"/>
</dbReference>
<evidence type="ECO:0000259" key="12">
    <source>
        <dbReference type="PROSITE" id="PS51154"/>
    </source>
</evidence>
<dbReference type="PROSITE" id="PS50918">
    <property type="entry name" value="WWE"/>
    <property type="match status" value="1"/>
</dbReference>
<dbReference type="PANTHER" id="PTHR14453:SF102">
    <property type="entry name" value="PROTEIN MONO-ADP-RIBOSYLTRANSFERASE PARP14-LIKE"/>
    <property type="match status" value="1"/>
</dbReference>
<dbReference type="Proteomes" id="UP001318040">
    <property type="component" value="Chromosome 75"/>
</dbReference>
<name>A0AAJ7UIU6_PETMA</name>
<feature type="domain" description="Macro" evidence="12">
    <location>
        <begin position="860"/>
        <end position="1051"/>
    </location>
</feature>
<dbReference type="Gene3D" id="3.30.720.50">
    <property type="match status" value="1"/>
</dbReference>
<reference evidence="14" key="1">
    <citation type="submission" date="2025-08" db="UniProtKB">
        <authorList>
            <consortium name="RefSeq"/>
        </authorList>
    </citation>
    <scope>IDENTIFICATION</scope>
    <source>
        <tissue evidence="14">Sperm</tissue>
    </source>
</reference>
<evidence type="ECO:0000256" key="1">
    <source>
        <dbReference type="ARBA" id="ARBA00004123"/>
    </source>
</evidence>
<feature type="region of interest" description="Disordered" evidence="9">
    <location>
        <begin position="1301"/>
        <end position="1332"/>
    </location>
</feature>
<evidence type="ECO:0000256" key="7">
    <source>
        <dbReference type="RuleBase" id="RU362114"/>
    </source>
</evidence>
<accession>A0AAJ7UIU6</accession>
<dbReference type="Gene3D" id="3.30.70.330">
    <property type="match status" value="2"/>
</dbReference>
<dbReference type="Gene3D" id="3.40.220.10">
    <property type="entry name" value="Leucine Aminopeptidase, subunit E, domain 1"/>
    <property type="match status" value="3"/>
</dbReference>
<evidence type="ECO:0000256" key="9">
    <source>
        <dbReference type="SAM" id="MobiDB-lite"/>
    </source>
</evidence>
<dbReference type="EC" id="2.4.2.-" evidence="7"/>
<evidence type="ECO:0000256" key="8">
    <source>
        <dbReference type="SAM" id="Coils"/>
    </source>
</evidence>
<evidence type="ECO:0000256" key="4">
    <source>
        <dbReference type="ARBA" id="ARBA00023027"/>
    </source>
</evidence>
<keyword evidence="3 7" id="KW-0808">Transferase</keyword>
<dbReference type="SUPFAM" id="SSF52949">
    <property type="entry name" value="Macro domain-like"/>
    <property type="match status" value="3"/>
</dbReference>
<feature type="domain" description="WWE" evidence="10">
    <location>
        <begin position="1657"/>
        <end position="1730"/>
    </location>
</feature>
<keyword evidence="5" id="KW-0539">Nucleus</keyword>
<dbReference type="GO" id="GO:0010629">
    <property type="term" value="P:negative regulation of gene expression"/>
    <property type="evidence" value="ECO:0007669"/>
    <property type="project" value="TreeGrafter"/>
</dbReference>
<dbReference type="CDD" id="cd01439">
    <property type="entry name" value="TCCD_inducible_PARP_like"/>
    <property type="match status" value="1"/>
</dbReference>
<dbReference type="GO" id="GO:0003950">
    <property type="term" value="F:NAD+ poly-ADP-ribosyltransferase activity"/>
    <property type="evidence" value="ECO:0007669"/>
    <property type="project" value="UniProtKB-UniRule"/>
</dbReference>
<dbReference type="FunFam" id="3.90.228.10:FF:000008">
    <property type="entry name" value="Poly [ADP-ribose] polymerase"/>
    <property type="match status" value="1"/>
</dbReference>
<comment type="similarity">
    <text evidence="6">Belongs to the ARTD/PARP family.</text>
</comment>
<dbReference type="InterPro" id="IPR004170">
    <property type="entry name" value="WWE_dom"/>
</dbReference>